<evidence type="ECO:0000313" key="3">
    <source>
        <dbReference type="Proteomes" id="UP000198606"/>
    </source>
</evidence>
<reference evidence="2 3" key="1">
    <citation type="submission" date="2016-10" db="EMBL/GenBank/DDBJ databases">
        <authorList>
            <person name="de Groot N.N."/>
        </authorList>
    </citation>
    <scope>NUCLEOTIDE SEQUENCE [LARGE SCALE GENOMIC DNA]</scope>
    <source>
        <strain evidence="2 3">LMG 18387</strain>
    </source>
</reference>
<dbReference type="Proteomes" id="UP000198606">
    <property type="component" value="Unassembled WGS sequence"/>
</dbReference>
<name>A0A1G8GUJ3_9GAMM</name>
<gene>
    <name evidence="2" type="ORF">SAMN05216588_109194</name>
</gene>
<dbReference type="RefSeq" id="WP_084306381.1">
    <property type="nucleotide sequence ID" value="NZ_FNDG01000009.1"/>
</dbReference>
<keyword evidence="1" id="KW-0732">Signal</keyword>
<feature type="chain" id="PRO_5011551978" evidence="1">
    <location>
        <begin position="20"/>
        <end position="225"/>
    </location>
</feature>
<dbReference type="AlphaFoldDB" id="A0A1G8GUJ3"/>
<dbReference type="EMBL" id="FNDG01000009">
    <property type="protein sequence ID" value="SDH97993.1"/>
    <property type="molecule type" value="Genomic_DNA"/>
</dbReference>
<evidence type="ECO:0000256" key="1">
    <source>
        <dbReference type="SAM" id="SignalP"/>
    </source>
</evidence>
<organism evidence="2 3">
    <name type="scientific">Phytopseudomonas flavescens</name>
    <dbReference type="NCBI Taxonomy" id="29435"/>
    <lineage>
        <taxon>Bacteria</taxon>
        <taxon>Pseudomonadati</taxon>
        <taxon>Pseudomonadota</taxon>
        <taxon>Gammaproteobacteria</taxon>
        <taxon>Pseudomonadales</taxon>
        <taxon>Pseudomonadaceae</taxon>
        <taxon>Phytopseudomonas</taxon>
    </lineage>
</organism>
<proteinExistence type="predicted"/>
<feature type="signal peptide" evidence="1">
    <location>
        <begin position="1"/>
        <end position="19"/>
    </location>
</feature>
<evidence type="ECO:0000313" key="2">
    <source>
        <dbReference type="EMBL" id="SDH97993.1"/>
    </source>
</evidence>
<sequence>MKFTILAVMLLVSSLKSQASSNATCHTSSDGSMFFRWNSLILKLWPDELSEEQFNTVSSEEFGCINKPIENYRFSPRSDFWFPNFKNKVQMIEFFDKSTSQNDPANDVQGIKKRIFDRQCSSQNAQIRKLFGEAIEICDLRNNGSIHSRRYKFDSYQSQGRAHEVYCRTSSSGTESCEVQYRIMPSLIVRYEFYSNNVAFENYVNLDRDLRRQFSNRVVTGRQSE</sequence>
<accession>A0A1G8GUJ3</accession>
<protein>
    <submittedName>
        <fullName evidence="2">Uncharacterized protein</fullName>
    </submittedName>
</protein>